<name>A0A3B1BTL1_9ZZZZ</name>
<organism evidence="2">
    <name type="scientific">hydrothermal vent metagenome</name>
    <dbReference type="NCBI Taxonomy" id="652676"/>
    <lineage>
        <taxon>unclassified sequences</taxon>
        <taxon>metagenomes</taxon>
        <taxon>ecological metagenomes</taxon>
    </lineage>
</organism>
<proteinExistence type="predicted"/>
<reference evidence="2" key="1">
    <citation type="submission" date="2018-06" db="EMBL/GenBank/DDBJ databases">
        <authorList>
            <person name="Zhirakovskaya E."/>
        </authorList>
    </citation>
    <scope>NUCLEOTIDE SEQUENCE</scope>
</reference>
<dbReference type="Pfam" id="PF00092">
    <property type="entry name" value="VWA"/>
    <property type="match status" value="1"/>
</dbReference>
<dbReference type="EMBL" id="UOGA01000196">
    <property type="protein sequence ID" value="VAX21249.1"/>
    <property type="molecule type" value="Genomic_DNA"/>
</dbReference>
<dbReference type="SUPFAM" id="SSF53300">
    <property type="entry name" value="vWA-like"/>
    <property type="match status" value="1"/>
</dbReference>
<evidence type="ECO:0000259" key="1">
    <source>
        <dbReference type="PROSITE" id="PS50234"/>
    </source>
</evidence>
<dbReference type="Gene3D" id="3.40.50.410">
    <property type="entry name" value="von Willebrand factor, type A domain"/>
    <property type="match status" value="1"/>
</dbReference>
<gene>
    <name evidence="2" type="ORF">MNBD_NITROSPINAE04-780</name>
</gene>
<accession>A0A3B1BTL1</accession>
<dbReference type="InterPro" id="IPR036465">
    <property type="entry name" value="vWFA_dom_sf"/>
</dbReference>
<dbReference type="InterPro" id="IPR002035">
    <property type="entry name" value="VWF_A"/>
</dbReference>
<dbReference type="AlphaFoldDB" id="A0A3B1BTL1"/>
<dbReference type="SMART" id="SM00327">
    <property type="entry name" value="VWA"/>
    <property type="match status" value="1"/>
</dbReference>
<dbReference type="PROSITE" id="PS50234">
    <property type="entry name" value="VWFA"/>
    <property type="match status" value="1"/>
</dbReference>
<protein>
    <recommendedName>
        <fullName evidence="1">VWFA domain-containing protein</fullName>
    </recommendedName>
</protein>
<dbReference type="CDD" id="cd00198">
    <property type="entry name" value="vWFA"/>
    <property type="match status" value="1"/>
</dbReference>
<sequence>SADLRVENSSVNREFQLAVAVDHSWSMGRNRKLQSAKDAAAGLVFAARKNGDKIALIGFSDTASIHSPLSKKYSALIDKVNRFRPDYETNIADALVKASAVFKGSKSDGVKHLIIISDGIPTTQTGFDDSASLARAISREIGKMRKMSVTISVICIRDELEENDSTQARKIASLGRGAFKLVNSAELLKKTVEDYSGVRQ</sequence>
<feature type="non-terminal residue" evidence="2">
    <location>
        <position position="1"/>
    </location>
</feature>
<evidence type="ECO:0000313" key="2">
    <source>
        <dbReference type="EMBL" id="VAX21249.1"/>
    </source>
</evidence>
<feature type="domain" description="VWFA" evidence="1">
    <location>
        <begin position="16"/>
        <end position="195"/>
    </location>
</feature>